<sequence length="44" mass="5056">MNAREIADVIAEYLVNEKDLAIAMIKNNDKEELADEIYDELTEV</sequence>
<evidence type="ECO:0000313" key="2">
    <source>
        <dbReference type="Proteomes" id="UP001454489"/>
    </source>
</evidence>
<dbReference type="Proteomes" id="UP001454489">
    <property type="component" value="Unassembled WGS sequence"/>
</dbReference>
<dbReference type="RefSeq" id="WP_353529727.1">
    <property type="nucleotide sequence ID" value="NZ_JBBMEX010000002.1"/>
</dbReference>
<reference evidence="1 2" key="1">
    <citation type="submission" date="2024-03" db="EMBL/GenBank/DDBJ databases">
        <title>Human intestinal bacterial collection.</title>
        <authorList>
            <person name="Pauvert C."/>
            <person name="Hitch T.C.A."/>
            <person name="Clavel T."/>
        </authorList>
    </citation>
    <scope>NUCLEOTIDE SEQUENCE [LARGE SCALE GENOMIC DNA]</scope>
    <source>
        <strain evidence="1 2">CLA-AA-H185</strain>
    </source>
</reference>
<keyword evidence="2" id="KW-1185">Reference proteome</keyword>
<comment type="caution">
    <text evidence="1">The sequence shown here is derived from an EMBL/GenBank/DDBJ whole genome shotgun (WGS) entry which is preliminary data.</text>
</comment>
<organism evidence="1 2">
    <name type="scientific">Maccoyibacter intestinihominis</name>
    <dbReference type="NCBI Taxonomy" id="3133499"/>
    <lineage>
        <taxon>Bacteria</taxon>
        <taxon>Bacillati</taxon>
        <taxon>Bacillota</taxon>
        <taxon>Clostridia</taxon>
        <taxon>Lachnospirales</taxon>
        <taxon>Lachnospiraceae</taxon>
        <taxon>Maccoyibacter</taxon>
    </lineage>
</organism>
<dbReference type="EMBL" id="JBBMEX010000002">
    <property type="protein sequence ID" value="MEQ2556713.1"/>
    <property type="molecule type" value="Genomic_DNA"/>
</dbReference>
<proteinExistence type="predicted"/>
<accession>A0ABV1HAH6</accession>
<evidence type="ECO:0000313" key="1">
    <source>
        <dbReference type="EMBL" id="MEQ2556713.1"/>
    </source>
</evidence>
<gene>
    <name evidence="1" type="ORF">WMO43_02295</name>
</gene>
<protein>
    <submittedName>
        <fullName evidence="1">Uncharacterized protein</fullName>
    </submittedName>
</protein>
<name>A0ABV1HAH6_9FIRM</name>